<evidence type="ECO:0000256" key="1">
    <source>
        <dbReference type="ARBA" id="ARBA00003618"/>
    </source>
</evidence>
<evidence type="ECO:0000256" key="6">
    <source>
        <dbReference type="ARBA" id="ARBA00022840"/>
    </source>
</evidence>
<dbReference type="SUPFAM" id="SSF52540">
    <property type="entry name" value="P-loop containing nucleoside triphosphate hydrolases"/>
    <property type="match status" value="2"/>
</dbReference>
<accession>A0A3B0T7H0</accession>
<reference evidence="11" key="1">
    <citation type="submission" date="2018-06" db="EMBL/GenBank/DDBJ databases">
        <authorList>
            <person name="Zhirakovskaya E."/>
        </authorList>
    </citation>
    <scope>NUCLEOTIDE SEQUENCE</scope>
</reference>
<proteinExistence type="inferred from homology"/>
<comment type="function">
    <text evidence="1">May be involved in recombinational repair of damaged DNA.</text>
</comment>
<evidence type="ECO:0000256" key="4">
    <source>
        <dbReference type="ARBA" id="ARBA00022741"/>
    </source>
</evidence>
<feature type="coiled-coil region" evidence="9">
    <location>
        <begin position="155"/>
        <end position="222"/>
    </location>
</feature>
<dbReference type="Pfam" id="PF02463">
    <property type="entry name" value="SMC_N"/>
    <property type="match status" value="1"/>
</dbReference>
<keyword evidence="5" id="KW-0227">DNA damage</keyword>
<dbReference type="Gene3D" id="3.40.50.300">
    <property type="entry name" value="P-loop containing nucleotide triphosphate hydrolases"/>
    <property type="match status" value="2"/>
</dbReference>
<dbReference type="GO" id="GO:0005524">
    <property type="term" value="F:ATP binding"/>
    <property type="evidence" value="ECO:0007669"/>
    <property type="project" value="UniProtKB-KW"/>
</dbReference>
<evidence type="ECO:0000256" key="2">
    <source>
        <dbReference type="ARBA" id="ARBA00009441"/>
    </source>
</evidence>
<keyword evidence="4" id="KW-0547">Nucleotide-binding</keyword>
<gene>
    <name evidence="11" type="ORF">MNBD_BACTEROID01-973</name>
</gene>
<dbReference type="PANTHER" id="PTHR11059:SF0">
    <property type="entry name" value="DNA REPAIR PROTEIN RECN"/>
    <property type="match status" value="1"/>
</dbReference>
<dbReference type="PANTHER" id="PTHR11059">
    <property type="entry name" value="DNA REPAIR PROTEIN RECN"/>
    <property type="match status" value="1"/>
</dbReference>
<name>A0A3B0T7H0_9ZZZZ</name>
<protein>
    <recommendedName>
        <fullName evidence="3">DNA repair protein RecN</fullName>
    </recommendedName>
    <alternativeName>
        <fullName evidence="8">Recombination protein N</fullName>
    </alternativeName>
</protein>
<feature type="domain" description="RecF/RecN/SMC N-terminal" evidence="10">
    <location>
        <begin position="2"/>
        <end position="507"/>
    </location>
</feature>
<dbReference type="PIRSF" id="PIRSF003128">
    <property type="entry name" value="RecN"/>
    <property type="match status" value="1"/>
</dbReference>
<evidence type="ECO:0000256" key="7">
    <source>
        <dbReference type="ARBA" id="ARBA00023204"/>
    </source>
</evidence>
<comment type="similarity">
    <text evidence="2">Belongs to the RecN family.</text>
</comment>
<evidence type="ECO:0000313" key="11">
    <source>
        <dbReference type="EMBL" id="VAW12810.1"/>
    </source>
</evidence>
<dbReference type="GO" id="GO:0043590">
    <property type="term" value="C:bacterial nucleoid"/>
    <property type="evidence" value="ECO:0007669"/>
    <property type="project" value="TreeGrafter"/>
</dbReference>
<organism evidence="11">
    <name type="scientific">hydrothermal vent metagenome</name>
    <dbReference type="NCBI Taxonomy" id="652676"/>
    <lineage>
        <taxon>unclassified sequences</taxon>
        <taxon>metagenomes</taxon>
        <taxon>ecological metagenomes</taxon>
    </lineage>
</organism>
<keyword evidence="7" id="KW-0234">DNA repair</keyword>
<evidence type="ECO:0000259" key="10">
    <source>
        <dbReference type="Pfam" id="PF02463"/>
    </source>
</evidence>
<dbReference type="GO" id="GO:0009432">
    <property type="term" value="P:SOS response"/>
    <property type="evidence" value="ECO:0007669"/>
    <property type="project" value="TreeGrafter"/>
</dbReference>
<sequence length="551" mass="61690">MLTRLSIKNYALIDELNVDFSKGFNIVTGQTGAGKSIILGALSLILGSRAGSNSLRNNSKKCIIEGIFNIENYGLKKLFEENDLDFEKQSIFRRELTPSGKSRAFINDTPVNIKLMFDIGTRLIDIHSQHQNLQLSNHIFQLQLVDIIAGTGPLLDEYKKLYLSYNEALKKLSNLKEEAEEARAGLDYFEFQFNQLEEAKLKEGEQGELEKELEKLAHAEEIKSVYTDLVAIFEGEGRPVLQQLQEAIGRVGKIKEYSSEAAGLMGRMESAYLELKDISEEASQQFEAIEYDPQRIEQLTERLDLIYGLQQKHHVSSIGELARLKDKLGHQISEVVDFDIEIAKLEKEVAKNLEALSHSADELSRQRKNSFSGIEHKVAGVLKQLGMPHSQFKVTMAKKDNFSETGKDSVNFLFCANKGASVDEISRIASGGEASRLMLAIKSLITDKKALPTIIFDEIDSGVSGEIALKMGNILKEFSRSTQIINITHLPQIAGKGDHHYLVYKYEGSKGRTYTSIRKLNEEERVEEMAKMVGGDTPTSSAFNTARELLN</sequence>
<dbReference type="EMBL" id="UOEP01000010">
    <property type="protein sequence ID" value="VAW12810.1"/>
    <property type="molecule type" value="Genomic_DNA"/>
</dbReference>
<keyword evidence="6" id="KW-0067">ATP-binding</keyword>
<evidence type="ECO:0000256" key="8">
    <source>
        <dbReference type="ARBA" id="ARBA00033408"/>
    </source>
</evidence>
<dbReference type="GO" id="GO:0006310">
    <property type="term" value="P:DNA recombination"/>
    <property type="evidence" value="ECO:0007669"/>
    <property type="project" value="InterPro"/>
</dbReference>
<keyword evidence="9" id="KW-0175">Coiled coil</keyword>
<dbReference type="GO" id="GO:0006281">
    <property type="term" value="P:DNA repair"/>
    <property type="evidence" value="ECO:0007669"/>
    <property type="project" value="UniProtKB-KW"/>
</dbReference>
<dbReference type="NCBIfam" id="TIGR00634">
    <property type="entry name" value="recN"/>
    <property type="match status" value="1"/>
</dbReference>
<evidence type="ECO:0000256" key="5">
    <source>
        <dbReference type="ARBA" id="ARBA00022763"/>
    </source>
</evidence>
<dbReference type="CDD" id="cd03241">
    <property type="entry name" value="ABC_RecN"/>
    <property type="match status" value="2"/>
</dbReference>
<evidence type="ECO:0000256" key="3">
    <source>
        <dbReference type="ARBA" id="ARBA00021315"/>
    </source>
</evidence>
<dbReference type="InterPro" id="IPR027417">
    <property type="entry name" value="P-loop_NTPase"/>
</dbReference>
<dbReference type="InterPro" id="IPR004604">
    <property type="entry name" value="DNA_recomb/repair_RecN"/>
</dbReference>
<dbReference type="AlphaFoldDB" id="A0A3B0T7H0"/>
<evidence type="ECO:0000256" key="9">
    <source>
        <dbReference type="SAM" id="Coils"/>
    </source>
</evidence>
<dbReference type="InterPro" id="IPR003395">
    <property type="entry name" value="RecF/RecN/SMC_N"/>
</dbReference>